<dbReference type="EMBL" id="JAIWYP010000001">
    <property type="protein sequence ID" value="KAH3882455.1"/>
    <property type="molecule type" value="Genomic_DNA"/>
</dbReference>
<gene>
    <name evidence="2" type="ORF">DPMN_006395</name>
</gene>
<evidence type="ECO:0000256" key="1">
    <source>
        <dbReference type="SAM" id="MobiDB-lite"/>
    </source>
</evidence>
<sequence>MNSVTSKECEVPKPGPSDDSESSNLYTWETEFTSVEIADMQSDDPYLAKTFRMMRVGTRAPVKEMVTLSPEARHSWVIWGSLVLVENVIYRKFQRFNETHDCL</sequence>
<accession>A0A9D4MSC0</accession>
<name>A0A9D4MSC0_DREPO</name>
<proteinExistence type="predicted"/>
<comment type="caution">
    <text evidence="2">The sequence shown here is derived from an EMBL/GenBank/DDBJ whole genome shotgun (WGS) entry which is preliminary data.</text>
</comment>
<reference evidence="2" key="1">
    <citation type="journal article" date="2019" name="bioRxiv">
        <title>The Genome of the Zebra Mussel, Dreissena polymorpha: A Resource for Invasive Species Research.</title>
        <authorList>
            <person name="McCartney M.A."/>
            <person name="Auch B."/>
            <person name="Kono T."/>
            <person name="Mallez S."/>
            <person name="Zhang Y."/>
            <person name="Obille A."/>
            <person name="Becker A."/>
            <person name="Abrahante J.E."/>
            <person name="Garbe J."/>
            <person name="Badalamenti J.P."/>
            <person name="Herman A."/>
            <person name="Mangelson H."/>
            <person name="Liachko I."/>
            <person name="Sullivan S."/>
            <person name="Sone E.D."/>
            <person name="Koren S."/>
            <person name="Silverstein K.A.T."/>
            <person name="Beckman K.B."/>
            <person name="Gohl D.M."/>
        </authorList>
    </citation>
    <scope>NUCLEOTIDE SEQUENCE</scope>
    <source>
        <strain evidence="2">Duluth1</strain>
        <tissue evidence="2">Whole animal</tissue>
    </source>
</reference>
<organism evidence="2 3">
    <name type="scientific">Dreissena polymorpha</name>
    <name type="common">Zebra mussel</name>
    <name type="synonym">Mytilus polymorpha</name>
    <dbReference type="NCBI Taxonomy" id="45954"/>
    <lineage>
        <taxon>Eukaryota</taxon>
        <taxon>Metazoa</taxon>
        <taxon>Spiralia</taxon>
        <taxon>Lophotrochozoa</taxon>
        <taxon>Mollusca</taxon>
        <taxon>Bivalvia</taxon>
        <taxon>Autobranchia</taxon>
        <taxon>Heteroconchia</taxon>
        <taxon>Euheterodonta</taxon>
        <taxon>Imparidentia</taxon>
        <taxon>Neoheterodontei</taxon>
        <taxon>Myida</taxon>
        <taxon>Dreissenoidea</taxon>
        <taxon>Dreissenidae</taxon>
        <taxon>Dreissena</taxon>
    </lineage>
</organism>
<evidence type="ECO:0000313" key="2">
    <source>
        <dbReference type="EMBL" id="KAH3882455.1"/>
    </source>
</evidence>
<protein>
    <submittedName>
        <fullName evidence="2">Uncharacterized protein</fullName>
    </submittedName>
</protein>
<reference evidence="2" key="2">
    <citation type="submission" date="2020-11" db="EMBL/GenBank/DDBJ databases">
        <authorList>
            <person name="McCartney M.A."/>
            <person name="Auch B."/>
            <person name="Kono T."/>
            <person name="Mallez S."/>
            <person name="Becker A."/>
            <person name="Gohl D.M."/>
            <person name="Silverstein K.A.T."/>
            <person name="Koren S."/>
            <person name="Bechman K.B."/>
            <person name="Herman A."/>
            <person name="Abrahante J.E."/>
            <person name="Garbe J."/>
        </authorList>
    </citation>
    <scope>NUCLEOTIDE SEQUENCE</scope>
    <source>
        <strain evidence="2">Duluth1</strain>
        <tissue evidence="2">Whole animal</tissue>
    </source>
</reference>
<dbReference type="AlphaFoldDB" id="A0A9D4MSC0"/>
<feature type="region of interest" description="Disordered" evidence="1">
    <location>
        <begin position="1"/>
        <end position="23"/>
    </location>
</feature>
<keyword evidence="3" id="KW-1185">Reference proteome</keyword>
<dbReference type="Proteomes" id="UP000828390">
    <property type="component" value="Unassembled WGS sequence"/>
</dbReference>
<evidence type="ECO:0000313" key="3">
    <source>
        <dbReference type="Proteomes" id="UP000828390"/>
    </source>
</evidence>